<dbReference type="AlphaFoldDB" id="A0A4U3AYC1"/>
<protein>
    <submittedName>
        <fullName evidence="1">NADP-dependent oxidoreductase</fullName>
    </submittedName>
</protein>
<dbReference type="SUPFAM" id="SSF50129">
    <property type="entry name" value="GroES-like"/>
    <property type="match status" value="1"/>
</dbReference>
<feature type="non-terminal residue" evidence="1">
    <location>
        <position position="56"/>
    </location>
</feature>
<comment type="caution">
    <text evidence="1">The sequence shown here is derived from an EMBL/GenBank/DDBJ whole genome shotgun (WGS) entry which is preliminary data.</text>
</comment>
<name>A0A4U3AYC1_9BACI</name>
<dbReference type="EMBL" id="SZON01001018">
    <property type="protein sequence ID" value="TKI92930.1"/>
    <property type="molecule type" value="Genomic_DNA"/>
</dbReference>
<gene>
    <name evidence="1" type="ORF">FC699_19010</name>
</gene>
<organism evidence="1 2">
    <name type="scientific">Bacillus wiedmannii</name>
    <dbReference type="NCBI Taxonomy" id="1890302"/>
    <lineage>
        <taxon>Bacteria</taxon>
        <taxon>Bacillati</taxon>
        <taxon>Bacillota</taxon>
        <taxon>Bacilli</taxon>
        <taxon>Bacillales</taxon>
        <taxon>Bacillaceae</taxon>
        <taxon>Bacillus</taxon>
        <taxon>Bacillus cereus group</taxon>
    </lineage>
</organism>
<sequence length="56" mass="6508">MKAFIIDQYGSVEELKEREVLKPIVKGNEVLIRILATSVNPVDWKIRKGDLQEQLR</sequence>
<evidence type="ECO:0000313" key="1">
    <source>
        <dbReference type="EMBL" id="TKI92930.1"/>
    </source>
</evidence>
<dbReference type="Proteomes" id="UP000305222">
    <property type="component" value="Unassembled WGS sequence"/>
</dbReference>
<accession>A0A4U3AYC1</accession>
<evidence type="ECO:0000313" key="2">
    <source>
        <dbReference type="Proteomes" id="UP000305222"/>
    </source>
</evidence>
<reference evidence="1 2" key="1">
    <citation type="journal article" date="2019" name="Environ. Microbiol.">
        <title>An active ?-lactamase is a part of an orchestrated cell wall stress resistance network of Bacillus subtilis and related rhizosphere species.</title>
        <authorList>
            <person name="Bucher T."/>
            <person name="Keren-Paz A."/>
            <person name="Hausser J."/>
            <person name="Olender T."/>
            <person name="Cytryn E."/>
            <person name="Kolodkin-Gal I."/>
        </authorList>
    </citation>
    <scope>NUCLEOTIDE SEQUENCE [LARGE SCALE GENOMIC DNA]</scope>
    <source>
        <strain evidence="1 2">I5</strain>
    </source>
</reference>
<dbReference type="Gene3D" id="3.90.180.10">
    <property type="entry name" value="Medium-chain alcohol dehydrogenases, catalytic domain"/>
    <property type="match status" value="1"/>
</dbReference>
<dbReference type="InterPro" id="IPR011032">
    <property type="entry name" value="GroES-like_sf"/>
</dbReference>
<proteinExistence type="predicted"/>